<evidence type="ECO:0000313" key="3">
    <source>
        <dbReference type="Proteomes" id="UP001341281"/>
    </source>
</evidence>
<gene>
    <name evidence="2" type="ORF">U9M48_009377</name>
</gene>
<organism evidence="2 3">
    <name type="scientific">Paspalum notatum var. saurae</name>
    <dbReference type="NCBI Taxonomy" id="547442"/>
    <lineage>
        <taxon>Eukaryota</taxon>
        <taxon>Viridiplantae</taxon>
        <taxon>Streptophyta</taxon>
        <taxon>Embryophyta</taxon>
        <taxon>Tracheophyta</taxon>
        <taxon>Spermatophyta</taxon>
        <taxon>Magnoliopsida</taxon>
        <taxon>Liliopsida</taxon>
        <taxon>Poales</taxon>
        <taxon>Poaceae</taxon>
        <taxon>PACMAD clade</taxon>
        <taxon>Panicoideae</taxon>
        <taxon>Andropogonodae</taxon>
        <taxon>Paspaleae</taxon>
        <taxon>Paspalinae</taxon>
        <taxon>Paspalum</taxon>
    </lineage>
</organism>
<sequence>MAAASPRLPQQMPSCPASPLSSLRRPMRLFPATADAPPPCHRLLRQQMGLGRGEEPGNRFRFSLCHRGLTSSLTSSCTTPFQPGTIGLMRGHAMYWSPSKMASKARRYTVDASIALSAWVPVPKLPMSAHEQQPVRFLLAVISSSNMSMPL</sequence>
<dbReference type="EMBL" id="CP144746">
    <property type="protein sequence ID" value="WVZ59190.1"/>
    <property type="molecule type" value="Genomic_DNA"/>
</dbReference>
<evidence type="ECO:0000313" key="2">
    <source>
        <dbReference type="EMBL" id="WVZ59190.1"/>
    </source>
</evidence>
<name>A0AAQ3SR13_PASNO</name>
<keyword evidence="3" id="KW-1185">Reference proteome</keyword>
<evidence type="ECO:0000256" key="1">
    <source>
        <dbReference type="SAM" id="MobiDB-lite"/>
    </source>
</evidence>
<dbReference type="AlphaFoldDB" id="A0AAQ3SR13"/>
<dbReference type="Proteomes" id="UP001341281">
    <property type="component" value="Chromosome 02"/>
</dbReference>
<proteinExistence type="predicted"/>
<protein>
    <submittedName>
        <fullName evidence="2">Uncharacterized protein</fullName>
    </submittedName>
</protein>
<accession>A0AAQ3SR13</accession>
<feature type="region of interest" description="Disordered" evidence="1">
    <location>
        <begin position="1"/>
        <end position="21"/>
    </location>
</feature>
<reference evidence="2 3" key="1">
    <citation type="submission" date="2024-02" db="EMBL/GenBank/DDBJ databases">
        <title>High-quality chromosome-scale genome assembly of Pensacola bahiagrass (Paspalum notatum Flugge var. saurae).</title>
        <authorList>
            <person name="Vega J.M."/>
            <person name="Podio M."/>
            <person name="Orjuela J."/>
            <person name="Siena L.A."/>
            <person name="Pessino S.C."/>
            <person name="Combes M.C."/>
            <person name="Mariac C."/>
            <person name="Albertini E."/>
            <person name="Pupilli F."/>
            <person name="Ortiz J.P.A."/>
            <person name="Leblanc O."/>
        </authorList>
    </citation>
    <scope>NUCLEOTIDE SEQUENCE [LARGE SCALE GENOMIC DNA]</scope>
    <source>
        <strain evidence="2">R1</strain>
        <tissue evidence="2">Leaf</tissue>
    </source>
</reference>